<proteinExistence type="predicted"/>
<dbReference type="Proteomes" id="UP000503088">
    <property type="component" value="Chromosome"/>
</dbReference>
<sequence length="195" mass="22328">MVPIIDGKVHHFACIGVHNGLLILGDDETGSYWDHVSGECLHGSLKGEKLACLPVNHLSVRAALKRWPDLAVAIPRQSFFRRYFIQPIMRIFANFGIFPPGFRRTMDKPDTRLPEMTSGLGLYSSQTKRFYPIQMIRENGNEWRDELDGREIKITLDSEGFPHAVYTEGEDVPMQLFTRWYGFSYTFPGCEIGQK</sequence>
<dbReference type="Pfam" id="PF11376">
    <property type="entry name" value="DUF3179"/>
    <property type="match status" value="1"/>
</dbReference>
<evidence type="ECO:0000313" key="1">
    <source>
        <dbReference type="EMBL" id="QKG83696.1"/>
    </source>
</evidence>
<dbReference type="InterPro" id="IPR021516">
    <property type="entry name" value="DUF3179"/>
</dbReference>
<keyword evidence="2" id="KW-1185">Reference proteome</keyword>
<accession>A0A7D4C5D2</accession>
<dbReference type="KEGG" id="kpul:GXN76_03865"/>
<gene>
    <name evidence="1" type="ORF">GXN76_03865</name>
</gene>
<evidence type="ECO:0000313" key="2">
    <source>
        <dbReference type="Proteomes" id="UP000503088"/>
    </source>
</evidence>
<reference evidence="1 2" key="1">
    <citation type="submission" date="2020-01" db="EMBL/GenBank/DDBJ databases">
        <authorList>
            <person name="Gulvik C.A."/>
            <person name="Batra D.G."/>
        </authorList>
    </citation>
    <scope>NUCLEOTIDE SEQUENCE [LARGE SCALE GENOMIC DNA]</scope>
    <source>
        <strain evidence="1 2">W9323</strain>
    </source>
</reference>
<organism evidence="1 2">
    <name type="scientific">Kroppenstedtia pulmonis</name>
    <dbReference type="NCBI Taxonomy" id="1380685"/>
    <lineage>
        <taxon>Bacteria</taxon>
        <taxon>Bacillati</taxon>
        <taxon>Bacillota</taxon>
        <taxon>Bacilli</taxon>
        <taxon>Bacillales</taxon>
        <taxon>Thermoactinomycetaceae</taxon>
        <taxon>Kroppenstedtia</taxon>
    </lineage>
</organism>
<protein>
    <submittedName>
        <fullName evidence="1">DUF3179 domain-containing protein</fullName>
    </submittedName>
</protein>
<dbReference type="AlphaFoldDB" id="A0A7D4C5D2"/>
<name>A0A7D4C5D2_9BACL</name>
<dbReference type="EMBL" id="CP048104">
    <property type="protein sequence ID" value="QKG83696.1"/>
    <property type="molecule type" value="Genomic_DNA"/>
</dbReference>